<organism evidence="6 7">
    <name type="scientific">Bifidobacterium samirii</name>
    <dbReference type="NCBI Taxonomy" id="2306974"/>
    <lineage>
        <taxon>Bacteria</taxon>
        <taxon>Bacillati</taxon>
        <taxon>Actinomycetota</taxon>
        <taxon>Actinomycetes</taxon>
        <taxon>Bifidobacteriales</taxon>
        <taxon>Bifidobacteriaceae</taxon>
        <taxon>Bifidobacterium</taxon>
    </lineage>
</organism>
<evidence type="ECO:0000313" key="7">
    <source>
        <dbReference type="Proteomes" id="UP000287470"/>
    </source>
</evidence>
<dbReference type="GO" id="GO:0043190">
    <property type="term" value="C:ATP-binding cassette (ABC) transporter complex"/>
    <property type="evidence" value="ECO:0007669"/>
    <property type="project" value="TreeGrafter"/>
</dbReference>
<proteinExistence type="inferred from homology"/>
<dbReference type="PROSITE" id="PS50893">
    <property type="entry name" value="ABC_TRANSPORTER_2"/>
    <property type="match status" value="2"/>
</dbReference>
<dbReference type="GO" id="GO:0042626">
    <property type="term" value="F:ATPase-coupled transmembrane transporter activity"/>
    <property type="evidence" value="ECO:0007669"/>
    <property type="project" value="TreeGrafter"/>
</dbReference>
<dbReference type="InterPro" id="IPR027417">
    <property type="entry name" value="P-loop_NTPase"/>
</dbReference>
<keyword evidence="3" id="KW-0547">Nucleotide-binding</keyword>
<dbReference type="AlphaFoldDB" id="A0A430FW84"/>
<dbReference type="GO" id="GO:0005524">
    <property type="term" value="F:ATP binding"/>
    <property type="evidence" value="ECO:0007669"/>
    <property type="project" value="UniProtKB-KW"/>
</dbReference>
<accession>A0A430FW84</accession>
<evidence type="ECO:0000256" key="4">
    <source>
        <dbReference type="ARBA" id="ARBA00022840"/>
    </source>
</evidence>
<dbReference type="GO" id="GO:0016887">
    <property type="term" value="F:ATP hydrolysis activity"/>
    <property type="evidence" value="ECO:0007669"/>
    <property type="project" value="InterPro"/>
</dbReference>
<dbReference type="SMART" id="SM00382">
    <property type="entry name" value="AAA"/>
    <property type="match status" value="2"/>
</dbReference>
<comment type="similarity">
    <text evidence="1">Belongs to the ABC transporter superfamily.</text>
</comment>
<dbReference type="InterPro" id="IPR003593">
    <property type="entry name" value="AAA+_ATPase"/>
</dbReference>
<dbReference type="Gene3D" id="3.40.50.300">
    <property type="entry name" value="P-loop containing nucleotide triphosphate hydrolases"/>
    <property type="match status" value="2"/>
</dbReference>
<dbReference type="PANTHER" id="PTHR43553">
    <property type="entry name" value="HEAVY METAL TRANSPORTER"/>
    <property type="match status" value="1"/>
</dbReference>
<dbReference type="PANTHER" id="PTHR43553:SF24">
    <property type="entry name" value="ENERGY-COUPLING FACTOR TRANSPORTER ATP-BINDING PROTEIN ECFA1"/>
    <property type="match status" value="1"/>
</dbReference>
<evidence type="ECO:0000256" key="3">
    <source>
        <dbReference type="ARBA" id="ARBA00022741"/>
    </source>
</evidence>
<dbReference type="EMBL" id="QXGK01000002">
    <property type="protein sequence ID" value="RSX58446.1"/>
    <property type="molecule type" value="Genomic_DNA"/>
</dbReference>
<dbReference type="SUPFAM" id="SSF52540">
    <property type="entry name" value="P-loop containing nucleoside triphosphate hydrolases"/>
    <property type="match status" value="2"/>
</dbReference>
<keyword evidence="4 6" id="KW-0067">ATP-binding</keyword>
<keyword evidence="2" id="KW-0813">Transport</keyword>
<evidence type="ECO:0000313" key="6">
    <source>
        <dbReference type="EMBL" id="RSX58446.1"/>
    </source>
</evidence>
<evidence type="ECO:0000256" key="2">
    <source>
        <dbReference type="ARBA" id="ARBA00022448"/>
    </source>
</evidence>
<dbReference type="Proteomes" id="UP000287470">
    <property type="component" value="Unassembled WGS sequence"/>
</dbReference>
<reference evidence="6 7" key="1">
    <citation type="submission" date="2018-09" db="EMBL/GenBank/DDBJ databases">
        <title>Characterization of the phylogenetic diversity of five novel species belonging to the genus Bifidobacterium.</title>
        <authorList>
            <person name="Lugli G.A."/>
            <person name="Duranti S."/>
            <person name="Milani C."/>
        </authorList>
    </citation>
    <scope>NUCLEOTIDE SEQUENCE [LARGE SCALE GENOMIC DNA]</scope>
    <source>
        <strain evidence="6 7">2033B</strain>
    </source>
</reference>
<comment type="caution">
    <text evidence="6">The sequence shown here is derived from an EMBL/GenBank/DDBJ whole genome shotgun (WGS) entry which is preliminary data.</text>
</comment>
<feature type="domain" description="ABC transporter" evidence="5">
    <location>
        <begin position="328"/>
        <end position="547"/>
    </location>
</feature>
<evidence type="ECO:0000259" key="5">
    <source>
        <dbReference type="PROSITE" id="PS50893"/>
    </source>
</evidence>
<dbReference type="InterPro" id="IPR003439">
    <property type="entry name" value="ABC_transporter-like_ATP-bd"/>
</dbReference>
<dbReference type="InterPro" id="IPR017871">
    <property type="entry name" value="ABC_transporter-like_CS"/>
</dbReference>
<protein>
    <submittedName>
        <fullName evidence="6">ABC transporter ATP-binding protein</fullName>
    </submittedName>
</protein>
<feature type="domain" description="ABC transporter" evidence="5">
    <location>
        <begin position="17"/>
        <end position="290"/>
    </location>
</feature>
<name>A0A430FW84_9BIFI</name>
<gene>
    <name evidence="6" type="ORF">D2E24_0325</name>
</gene>
<dbReference type="Pfam" id="PF00005">
    <property type="entry name" value="ABC_tran"/>
    <property type="match status" value="2"/>
</dbReference>
<dbReference type="CDD" id="cd03225">
    <property type="entry name" value="ABC_cobalt_CbiO_domain1"/>
    <property type="match status" value="1"/>
</dbReference>
<sequence length="549" mass="57411">MNDRMTAGLPAGERPIIRLADLSFRYAQDDARDDGPAAAGDTPTVPTVPSALRRVSLTVRPGEVVMLCGRSGCGKTTVTRVLNGLVPGFFAGDLAGSATVCGVPIAGSPVSDSADSPTALQPDEAINALVPLVGSVFQNPKTQYFNADTTSELAFPCENSGMESAGIGRRVADVARRFGVEHLLGRSAFALSGGEKQRLAVAAATMLGPRVVVMDEPTGNLDQAAMRDLHDMVTALRADGTTVVIAEHRLAWCADLVDRYVLVDDGAIAGEYTAAEFAAMHADRLASWGLRPLDLTACRAALARLPRVGGDGPATGSAASPSAARPLVETRGLSVGYRRAFTRAIPDVALHPGEIVALMGRNGAGKSTLVRTLCGLIRPRSGQILLRGVPAKPAALTRAGFLVMQDVNYQLFADGVREELLLGEDESDAATLARADAILDALDLTEVADRHPMSLSGGQKQRLAIASALMCDKDLLVFDEPTSGLDLQHMMQVGALLRRLADDGKTVLVVTHDEELAAGWCDRILDLDGDADAGSDGESPASGASESAC</sequence>
<dbReference type="InterPro" id="IPR050095">
    <property type="entry name" value="ECF_ABC_transporter_ATP-bd"/>
</dbReference>
<keyword evidence="7" id="KW-1185">Reference proteome</keyword>
<dbReference type="InterPro" id="IPR015856">
    <property type="entry name" value="ABC_transpr_CbiO/EcfA_su"/>
</dbReference>
<evidence type="ECO:0000256" key="1">
    <source>
        <dbReference type="ARBA" id="ARBA00005417"/>
    </source>
</evidence>
<dbReference type="PROSITE" id="PS00211">
    <property type="entry name" value="ABC_TRANSPORTER_1"/>
    <property type="match status" value="2"/>
</dbReference>
<dbReference type="CDD" id="cd03226">
    <property type="entry name" value="ABC_cobalt_CbiO_domain2"/>
    <property type="match status" value="1"/>
</dbReference>